<evidence type="ECO:0000256" key="5">
    <source>
        <dbReference type="ARBA" id="ARBA00022984"/>
    </source>
</evidence>
<keyword evidence="5 7" id="KW-0573">Peptidoglycan synthesis</keyword>
<dbReference type="GO" id="GO:0009252">
    <property type="term" value="P:peptidoglycan biosynthetic process"/>
    <property type="evidence" value="ECO:0007669"/>
    <property type="project" value="UniProtKB-UniPathway"/>
</dbReference>
<sequence>MMRRIFSPSSILLAFISALLYIAASESAVALTLALDLDTQLDANSLRKPGNDIPRTTEGILMDSLVAIRDSRMDAALRKMETLVEAHPEFRLAQLIYGDLLLSKGHLITDMGNHPHAPRDKVMALKEEARQRLEHHLHFSRPAALPEYLVRLPKRLARVVIVDISRSRLYLYENHAQGIHLRGDYYASVGKNGFPKRLEGDKKTPIGVYATTGSIPRDTLPDRYGAGAFPLNYPNAWDKRFGRTGDGIWIHGVPKDTYSRTPRASDGCVALANTDLLSLKEVLATPNTPVILADRVSWIDYKEIVVRRDRFKAEFDRWRRGWESLDHASYAKYYSLDFRNEVEDRASWLRRKRDINGKKRYIRVGISNLSIFGYPSERNMLVVTFDQDYRSDNFDNRSRKRQYWRLEKNGWEEDDTWRILYENTLTPIQ</sequence>
<evidence type="ECO:0000256" key="7">
    <source>
        <dbReference type="PROSITE-ProRule" id="PRU01373"/>
    </source>
</evidence>
<organism evidence="9">
    <name type="scientific">Candidatus Kentrum sp. LPFa</name>
    <dbReference type="NCBI Taxonomy" id="2126335"/>
    <lineage>
        <taxon>Bacteria</taxon>
        <taxon>Pseudomonadati</taxon>
        <taxon>Pseudomonadota</taxon>
        <taxon>Gammaproteobacteria</taxon>
        <taxon>Candidatus Kentrum</taxon>
    </lineage>
</organism>
<dbReference type="GO" id="GO:0016740">
    <property type="term" value="F:transferase activity"/>
    <property type="evidence" value="ECO:0007669"/>
    <property type="project" value="UniProtKB-KW"/>
</dbReference>
<dbReference type="PANTHER" id="PTHR36699">
    <property type="entry name" value="LD-TRANSPEPTIDASE"/>
    <property type="match status" value="1"/>
</dbReference>
<dbReference type="Pfam" id="PF03734">
    <property type="entry name" value="YkuD"/>
    <property type="match status" value="1"/>
</dbReference>
<feature type="active site" description="Nucleophile" evidence="7">
    <location>
        <position position="268"/>
    </location>
</feature>
<proteinExistence type="inferred from homology"/>
<reference evidence="9" key="1">
    <citation type="submission" date="2019-02" db="EMBL/GenBank/DDBJ databases">
        <authorList>
            <person name="Gruber-Vodicka R. H."/>
            <person name="Seah K. B. B."/>
        </authorList>
    </citation>
    <scope>NUCLEOTIDE SEQUENCE</scope>
    <source>
        <strain evidence="9">BECK_S313</strain>
    </source>
</reference>
<accession>A0A450WIW0</accession>
<evidence type="ECO:0000256" key="1">
    <source>
        <dbReference type="ARBA" id="ARBA00004752"/>
    </source>
</evidence>
<keyword evidence="4 7" id="KW-0133">Cell shape</keyword>
<dbReference type="InterPro" id="IPR005490">
    <property type="entry name" value="LD_TPept_cat_dom"/>
</dbReference>
<dbReference type="GO" id="GO:0004180">
    <property type="term" value="F:carboxypeptidase activity"/>
    <property type="evidence" value="ECO:0007669"/>
    <property type="project" value="UniProtKB-ARBA"/>
</dbReference>
<dbReference type="SUPFAM" id="SSF141523">
    <property type="entry name" value="L,D-transpeptidase catalytic domain-like"/>
    <property type="match status" value="1"/>
</dbReference>
<comment type="pathway">
    <text evidence="1 7">Cell wall biogenesis; peptidoglycan biosynthesis.</text>
</comment>
<evidence type="ECO:0000256" key="3">
    <source>
        <dbReference type="ARBA" id="ARBA00022679"/>
    </source>
</evidence>
<keyword evidence="6 7" id="KW-0961">Cell wall biogenesis/degradation</keyword>
<keyword evidence="3" id="KW-0808">Transferase</keyword>
<evidence type="ECO:0000256" key="2">
    <source>
        <dbReference type="ARBA" id="ARBA00005992"/>
    </source>
</evidence>
<name>A0A450WIW0_9GAMM</name>
<feature type="active site" description="Proton donor/acceptor" evidence="7">
    <location>
        <position position="251"/>
    </location>
</feature>
<dbReference type="InterPro" id="IPR056203">
    <property type="entry name" value="Cds6_C"/>
</dbReference>
<dbReference type="PROSITE" id="PS52029">
    <property type="entry name" value="LD_TPASE"/>
    <property type="match status" value="1"/>
</dbReference>
<protein>
    <submittedName>
        <fullName evidence="9">Murein L,D-transpeptidase YafK</fullName>
    </submittedName>
</protein>
<dbReference type="InterPro" id="IPR038063">
    <property type="entry name" value="Transpep_catalytic_dom"/>
</dbReference>
<gene>
    <name evidence="9" type="ORF">BECKLPF1236B_GA0070989_11073</name>
</gene>
<feature type="domain" description="L,D-TPase catalytic" evidence="8">
    <location>
        <begin position="158"/>
        <end position="293"/>
    </location>
</feature>
<dbReference type="GO" id="GO:0008360">
    <property type="term" value="P:regulation of cell shape"/>
    <property type="evidence" value="ECO:0007669"/>
    <property type="project" value="UniProtKB-UniRule"/>
</dbReference>
<dbReference type="AlphaFoldDB" id="A0A450WIW0"/>
<dbReference type="EMBL" id="CAADFK010000107">
    <property type="protein sequence ID" value="VFK16970.1"/>
    <property type="molecule type" value="Genomic_DNA"/>
</dbReference>
<dbReference type="UniPathway" id="UPA00219"/>
<dbReference type="PANTHER" id="PTHR36699:SF1">
    <property type="entry name" value="L,D-TRANSPEPTIDASE YAFK-RELATED"/>
    <property type="match status" value="1"/>
</dbReference>
<evidence type="ECO:0000256" key="4">
    <source>
        <dbReference type="ARBA" id="ARBA00022960"/>
    </source>
</evidence>
<evidence type="ECO:0000259" key="8">
    <source>
        <dbReference type="PROSITE" id="PS52029"/>
    </source>
</evidence>
<dbReference type="Gene3D" id="2.40.440.10">
    <property type="entry name" value="L,D-transpeptidase catalytic domain-like"/>
    <property type="match status" value="1"/>
</dbReference>
<evidence type="ECO:0000313" key="9">
    <source>
        <dbReference type="EMBL" id="VFK16970.1"/>
    </source>
</evidence>
<evidence type="ECO:0000256" key="6">
    <source>
        <dbReference type="ARBA" id="ARBA00023316"/>
    </source>
</evidence>
<comment type="similarity">
    <text evidence="2">Belongs to the YkuD family.</text>
</comment>
<dbReference type="Pfam" id="PF24125">
    <property type="entry name" value="Cds6_C"/>
    <property type="match status" value="1"/>
</dbReference>
<dbReference type="GO" id="GO:0071555">
    <property type="term" value="P:cell wall organization"/>
    <property type="evidence" value="ECO:0007669"/>
    <property type="project" value="UniProtKB-UniRule"/>
</dbReference>
<dbReference type="CDD" id="cd16913">
    <property type="entry name" value="YkuD_like"/>
    <property type="match status" value="1"/>
</dbReference>